<name>A0A182VPY1_9DIPT</name>
<accession>A0A182VPY1</accession>
<dbReference type="EnsemblMetazoa" id="AMIN000110-RA">
    <property type="protein sequence ID" value="AMIN000110-PA"/>
    <property type="gene ID" value="AMIN000110"/>
</dbReference>
<dbReference type="AlphaFoldDB" id="A0A182VPY1"/>
<dbReference type="STRING" id="112268.A0A182VPY1"/>
<dbReference type="InterPro" id="IPR020479">
    <property type="entry name" value="HD_metazoa"/>
</dbReference>
<evidence type="ECO:0000259" key="8">
    <source>
        <dbReference type="PROSITE" id="PS50071"/>
    </source>
</evidence>
<dbReference type="InterPro" id="IPR009057">
    <property type="entry name" value="Homeodomain-like_sf"/>
</dbReference>
<dbReference type="Proteomes" id="UP000075920">
    <property type="component" value="Unassembled WGS sequence"/>
</dbReference>
<dbReference type="PANTHER" id="PTHR45664">
    <property type="entry name" value="PROTEIN ZERKNUELLT 1-RELATED"/>
    <property type="match status" value="1"/>
</dbReference>
<evidence type="ECO:0000256" key="3">
    <source>
        <dbReference type="ARBA" id="ARBA00023155"/>
    </source>
</evidence>
<dbReference type="GO" id="GO:0009893">
    <property type="term" value="P:positive regulation of metabolic process"/>
    <property type="evidence" value="ECO:0007669"/>
    <property type="project" value="UniProtKB-ARBA"/>
</dbReference>
<evidence type="ECO:0000256" key="1">
    <source>
        <dbReference type="ARBA" id="ARBA00004123"/>
    </source>
</evidence>
<reference evidence="10" key="1">
    <citation type="submission" date="2013-03" db="EMBL/GenBank/DDBJ databases">
        <title>The Genome Sequence of Anopheles minimus MINIMUS1.</title>
        <authorList>
            <consortium name="The Broad Institute Genomics Platform"/>
            <person name="Neafsey D.E."/>
            <person name="Walton C."/>
            <person name="Walker B."/>
            <person name="Young S.K."/>
            <person name="Zeng Q."/>
            <person name="Gargeya S."/>
            <person name="Fitzgerald M."/>
            <person name="Haas B."/>
            <person name="Abouelleil A."/>
            <person name="Allen A.W."/>
            <person name="Alvarado L."/>
            <person name="Arachchi H.M."/>
            <person name="Berlin A.M."/>
            <person name="Chapman S.B."/>
            <person name="Gainer-Dewar J."/>
            <person name="Goldberg J."/>
            <person name="Griggs A."/>
            <person name="Gujja S."/>
            <person name="Hansen M."/>
            <person name="Howarth C."/>
            <person name="Imamovic A."/>
            <person name="Ireland A."/>
            <person name="Larimer J."/>
            <person name="McCowan C."/>
            <person name="Murphy C."/>
            <person name="Pearson M."/>
            <person name="Poon T.W."/>
            <person name="Priest M."/>
            <person name="Roberts A."/>
            <person name="Saif S."/>
            <person name="Shea T."/>
            <person name="Sisk P."/>
            <person name="Sykes S."/>
            <person name="Wortman J."/>
            <person name="Nusbaum C."/>
            <person name="Birren B."/>
        </authorList>
    </citation>
    <scope>NUCLEOTIDE SEQUENCE [LARGE SCALE GENOMIC DNA]</scope>
    <source>
        <strain evidence="10">MINIMUS1</strain>
    </source>
</reference>
<evidence type="ECO:0000256" key="4">
    <source>
        <dbReference type="ARBA" id="ARBA00023242"/>
    </source>
</evidence>
<dbReference type="Gene3D" id="1.10.10.60">
    <property type="entry name" value="Homeodomain-like"/>
    <property type="match status" value="1"/>
</dbReference>
<dbReference type="GO" id="GO:0000978">
    <property type="term" value="F:RNA polymerase II cis-regulatory region sequence-specific DNA binding"/>
    <property type="evidence" value="ECO:0007669"/>
    <property type="project" value="TreeGrafter"/>
</dbReference>
<evidence type="ECO:0000313" key="9">
    <source>
        <dbReference type="EnsemblMetazoa" id="AMIN000110-PA"/>
    </source>
</evidence>
<dbReference type="GO" id="GO:0000981">
    <property type="term" value="F:DNA-binding transcription factor activity, RNA polymerase II-specific"/>
    <property type="evidence" value="ECO:0007669"/>
    <property type="project" value="TreeGrafter"/>
</dbReference>
<evidence type="ECO:0000256" key="2">
    <source>
        <dbReference type="ARBA" id="ARBA00023125"/>
    </source>
</evidence>
<dbReference type="PANTHER" id="PTHR45664:SF12">
    <property type="entry name" value="PANCREAS_DUODENUM HOMEOBOX PROTEIN 1"/>
    <property type="match status" value="1"/>
</dbReference>
<feature type="region of interest" description="Disordered" evidence="7">
    <location>
        <begin position="198"/>
        <end position="239"/>
    </location>
</feature>
<dbReference type="VEuPathDB" id="VectorBase:AMIN000110"/>
<feature type="compositionally biased region" description="Basic and acidic residues" evidence="7">
    <location>
        <begin position="200"/>
        <end position="209"/>
    </location>
</feature>
<comment type="subcellular location">
    <subcellularLocation>
        <location evidence="1 5 6">Nucleus</location>
    </subcellularLocation>
</comment>
<dbReference type="SUPFAM" id="SSF46689">
    <property type="entry name" value="Homeodomain-like"/>
    <property type="match status" value="1"/>
</dbReference>
<proteinExistence type="predicted"/>
<dbReference type="PROSITE" id="PS50071">
    <property type="entry name" value="HOMEOBOX_2"/>
    <property type="match status" value="1"/>
</dbReference>
<dbReference type="SMART" id="SM00389">
    <property type="entry name" value="HOX"/>
    <property type="match status" value="1"/>
</dbReference>
<keyword evidence="2 5" id="KW-0238">DNA-binding</keyword>
<evidence type="ECO:0000256" key="7">
    <source>
        <dbReference type="SAM" id="MobiDB-lite"/>
    </source>
</evidence>
<keyword evidence="3 5" id="KW-0371">Homeobox</keyword>
<dbReference type="Pfam" id="PF00046">
    <property type="entry name" value="Homeodomain"/>
    <property type="match status" value="1"/>
</dbReference>
<keyword evidence="4 5" id="KW-0539">Nucleus</keyword>
<dbReference type="PRINTS" id="PR00024">
    <property type="entry name" value="HOMEOBOX"/>
</dbReference>
<evidence type="ECO:0000313" key="10">
    <source>
        <dbReference type="Proteomes" id="UP000075920"/>
    </source>
</evidence>
<feature type="compositionally biased region" description="Low complexity" evidence="7">
    <location>
        <begin position="221"/>
        <end position="233"/>
    </location>
</feature>
<evidence type="ECO:0000256" key="5">
    <source>
        <dbReference type="PROSITE-ProRule" id="PRU00108"/>
    </source>
</evidence>
<organism evidence="9 10">
    <name type="scientific">Anopheles minimus</name>
    <dbReference type="NCBI Taxonomy" id="112268"/>
    <lineage>
        <taxon>Eukaryota</taxon>
        <taxon>Metazoa</taxon>
        <taxon>Ecdysozoa</taxon>
        <taxon>Arthropoda</taxon>
        <taxon>Hexapoda</taxon>
        <taxon>Insecta</taxon>
        <taxon>Pterygota</taxon>
        <taxon>Neoptera</taxon>
        <taxon>Endopterygota</taxon>
        <taxon>Diptera</taxon>
        <taxon>Nematocera</taxon>
        <taxon>Culicoidea</taxon>
        <taxon>Culicidae</taxon>
        <taxon>Anophelinae</taxon>
        <taxon>Anopheles</taxon>
    </lineage>
</organism>
<keyword evidence="10" id="KW-1185">Reference proteome</keyword>
<dbReference type="GO" id="GO:0005634">
    <property type="term" value="C:nucleus"/>
    <property type="evidence" value="ECO:0007669"/>
    <property type="project" value="UniProtKB-SubCell"/>
</dbReference>
<feature type="domain" description="Homeobox" evidence="8">
    <location>
        <begin position="140"/>
        <end position="200"/>
    </location>
</feature>
<dbReference type="CDD" id="cd00086">
    <property type="entry name" value="homeodomain"/>
    <property type="match status" value="1"/>
</dbReference>
<reference evidence="9" key="2">
    <citation type="submission" date="2020-05" db="UniProtKB">
        <authorList>
            <consortium name="EnsemblMetazoa"/>
        </authorList>
    </citation>
    <scope>IDENTIFICATION</scope>
    <source>
        <strain evidence="9">MINIMUS1</strain>
    </source>
</reference>
<sequence>MLSSIGEFFGDNEVNEFIQYKTQVSDDKFWTTELDHVPFLDRSTVGSLLDLDESPPTYDQFYTSKLTELPLPSAMQPTELISYSTGIPSTPITQDRQTTEGTWPTATRMDISSSQCNQTLSNTRDGLNSGSVNAFTGNSAIAKRSRTAFTSSQLVELEKEFHSNRYLCRPRRIELTRKLALTERQIKIWFQNRRMKHKKESSNVKDTNKLKNSCHCTDGESSQSPKMSSPSSPLGGHTTFAMDEERNGHQSIVNRLMAHSTYAPRTTSYINNSANLYSNDNNGNSFTNITHPSNSSNTTNDLESTYASLAASADANEIFGQPILCADQPGHPRLILSTNTEINAELKEFENSAIFPSIIQTYDSSFLPHPLTPKAATSIDESLTEPSQMTMILMPSVSSATAEVHANPLVDSTYRSLASFNQPTVSTSNASSDGDIIGLSKTPTITKATISTLCAAVRLWAINNIPLSYNTFHHKLNNSNSNNNDMGLEWESTFPCTHPPKQRVVRQSPSFLHLTMVATHRKPEGKSTARATAVVSGEVPIAPTKTASTNYGYVDNGDYVGTSWKSIGSKLNKCTNISNK</sequence>
<evidence type="ECO:0000256" key="6">
    <source>
        <dbReference type="RuleBase" id="RU000682"/>
    </source>
</evidence>
<feature type="DNA-binding region" description="Homeobox" evidence="5">
    <location>
        <begin position="142"/>
        <end position="201"/>
    </location>
</feature>
<dbReference type="InterPro" id="IPR001356">
    <property type="entry name" value="HD"/>
</dbReference>
<protein>
    <recommendedName>
        <fullName evidence="8">Homeobox domain-containing protein</fullName>
    </recommendedName>
</protein>